<proteinExistence type="predicted"/>
<evidence type="ECO:0000259" key="1">
    <source>
        <dbReference type="Pfam" id="PF04230"/>
    </source>
</evidence>
<dbReference type="EMBL" id="VLKH01000004">
    <property type="protein sequence ID" value="TWH80480.1"/>
    <property type="molecule type" value="Genomic_DNA"/>
</dbReference>
<dbReference type="NCBIfam" id="TIGR03609">
    <property type="entry name" value="S_layer_CsaB"/>
    <property type="match status" value="1"/>
</dbReference>
<dbReference type="Pfam" id="PF04230">
    <property type="entry name" value="PS_pyruv_trans"/>
    <property type="match status" value="1"/>
</dbReference>
<sequence length="350" mass="39594">MKRILLAGYYGFGNLGDEAILEMALEQILQITDRKSITILSGNKEATARKYDIDTIDRYNVMSILRKLKSSDAIVFGGGSLLQDITSKRSIYYYLFLIRLAKLMNNKIIMLSQGIGPIINEKSKNAVASTLKLVDYITVRDKHSKDYLEALGVNQDKIFLSTDPVINLKAGESINKTPHGPKRVCFSLRNWKNADVSTKIVQVAQKLISDGIECCFIPFYYNEDLLLIEEVEKSLGDKAVYYKERLTTTDALDIIKNMDVMVGVRLHSLIFAAAANVPFVAVSYDHKVDHFANSVNMKVSCKIDNIDSIQLYSEIVNKIENENEEKLMLKQSVSKLRELTNVNYKILKEI</sequence>
<keyword evidence="2" id="KW-0808">Transferase</keyword>
<dbReference type="AlphaFoldDB" id="A0A562JBK4"/>
<dbReference type="PANTHER" id="PTHR36836:SF1">
    <property type="entry name" value="COLANIC ACID BIOSYNTHESIS PROTEIN WCAK"/>
    <property type="match status" value="1"/>
</dbReference>
<gene>
    <name evidence="2" type="ORF">LY60_01742</name>
</gene>
<feature type="domain" description="Polysaccharide pyruvyl transferase" evidence="1">
    <location>
        <begin position="14"/>
        <end position="286"/>
    </location>
</feature>
<dbReference type="RefSeq" id="WP_145082392.1">
    <property type="nucleotide sequence ID" value="NZ_DAMBUX010000003.1"/>
</dbReference>
<dbReference type="SUPFAM" id="SSF53756">
    <property type="entry name" value="UDP-Glycosyltransferase/glycogen phosphorylase"/>
    <property type="match status" value="1"/>
</dbReference>
<reference evidence="2 3" key="1">
    <citation type="submission" date="2019-07" db="EMBL/GenBank/DDBJ databases">
        <title>Genomic Encyclopedia of Type Strains, Phase I: the one thousand microbial genomes (KMG-I) project.</title>
        <authorList>
            <person name="Kyrpides N."/>
        </authorList>
    </citation>
    <scope>NUCLEOTIDE SEQUENCE [LARGE SCALE GENOMIC DNA]</scope>
    <source>
        <strain evidence="2 3">DSM 13558</strain>
    </source>
</reference>
<name>A0A562JBK4_9FIRM</name>
<evidence type="ECO:0000313" key="2">
    <source>
        <dbReference type="EMBL" id="TWH80480.1"/>
    </source>
</evidence>
<protein>
    <submittedName>
        <fullName evidence="2">Polysaccharide pyruvyl transferase CsaB</fullName>
    </submittedName>
</protein>
<evidence type="ECO:0000313" key="3">
    <source>
        <dbReference type="Proteomes" id="UP000315343"/>
    </source>
</evidence>
<dbReference type="InterPro" id="IPR019896">
    <property type="entry name" value="Polysacch_pyruvyl_Trfase_CsaB"/>
</dbReference>
<organism evidence="2 3">
    <name type="scientific">Sedimentibacter saalensis</name>
    <dbReference type="NCBI Taxonomy" id="130788"/>
    <lineage>
        <taxon>Bacteria</taxon>
        <taxon>Bacillati</taxon>
        <taxon>Bacillota</taxon>
        <taxon>Tissierellia</taxon>
        <taxon>Sedimentibacter</taxon>
    </lineage>
</organism>
<keyword evidence="3" id="KW-1185">Reference proteome</keyword>
<dbReference type="OrthoDB" id="3199616at2"/>
<comment type="caution">
    <text evidence="2">The sequence shown here is derived from an EMBL/GenBank/DDBJ whole genome shotgun (WGS) entry which is preliminary data.</text>
</comment>
<dbReference type="InterPro" id="IPR007345">
    <property type="entry name" value="Polysacch_pyruvyl_Trfase"/>
</dbReference>
<dbReference type="Gene3D" id="3.40.50.2000">
    <property type="entry name" value="Glycogen Phosphorylase B"/>
    <property type="match status" value="1"/>
</dbReference>
<dbReference type="Proteomes" id="UP000315343">
    <property type="component" value="Unassembled WGS sequence"/>
</dbReference>
<dbReference type="PANTHER" id="PTHR36836">
    <property type="entry name" value="COLANIC ACID BIOSYNTHESIS PROTEIN WCAK"/>
    <property type="match status" value="1"/>
</dbReference>
<accession>A0A562JBK4</accession>
<dbReference type="GO" id="GO:0016740">
    <property type="term" value="F:transferase activity"/>
    <property type="evidence" value="ECO:0007669"/>
    <property type="project" value="UniProtKB-KW"/>
</dbReference>